<protein>
    <submittedName>
        <fullName evidence="1">Uncharacterized protein</fullName>
    </submittedName>
</protein>
<evidence type="ECO:0000313" key="2">
    <source>
        <dbReference type="Proteomes" id="UP000050525"/>
    </source>
</evidence>
<dbReference type="EMBL" id="AKHW03007000">
    <property type="protein sequence ID" value="KYO17421.1"/>
    <property type="molecule type" value="Genomic_DNA"/>
</dbReference>
<organism evidence="1 2">
    <name type="scientific">Alligator mississippiensis</name>
    <name type="common">American alligator</name>
    <dbReference type="NCBI Taxonomy" id="8496"/>
    <lineage>
        <taxon>Eukaryota</taxon>
        <taxon>Metazoa</taxon>
        <taxon>Chordata</taxon>
        <taxon>Craniata</taxon>
        <taxon>Vertebrata</taxon>
        <taxon>Euteleostomi</taxon>
        <taxon>Archelosauria</taxon>
        <taxon>Archosauria</taxon>
        <taxon>Crocodylia</taxon>
        <taxon>Alligatoridae</taxon>
        <taxon>Alligatorinae</taxon>
        <taxon>Alligator</taxon>
    </lineage>
</organism>
<evidence type="ECO:0000313" key="1">
    <source>
        <dbReference type="EMBL" id="KYO17421.1"/>
    </source>
</evidence>
<dbReference type="Proteomes" id="UP000050525">
    <property type="component" value="Unassembled WGS sequence"/>
</dbReference>
<name>A0A151LYU6_ALLMI</name>
<gene>
    <name evidence="1" type="ORF">Y1Q_0020040</name>
</gene>
<dbReference type="AlphaFoldDB" id="A0A151LYU6"/>
<proteinExistence type="predicted"/>
<accession>A0A151LYU6</accession>
<comment type="caution">
    <text evidence="1">The sequence shown here is derived from an EMBL/GenBank/DDBJ whole genome shotgun (WGS) entry which is preliminary data.</text>
</comment>
<keyword evidence="2" id="KW-1185">Reference proteome</keyword>
<sequence length="90" mass="9562">MQVPSSCLSNGTVRIGYDQVTRLMACLHAQVSANFAATEVGGKKQNSALLNRSMFGAQEDTQAPVFWHSSALVDQSSSETSVMLLDLGGL</sequence>
<reference evidence="1 2" key="1">
    <citation type="journal article" date="2012" name="Genome Biol.">
        <title>Sequencing three crocodilian genomes to illuminate the evolution of archosaurs and amniotes.</title>
        <authorList>
            <person name="St John J.A."/>
            <person name="Braun E.L."/>
            <person name="Isberg S.R."/>
            <person name="Miles L.G."/>
            <person name="Chong A.Y."/>
            <person name="Gongora J."/>
            <person name="Dalzell P."/>
            <person name="Moran C."/>
            <person name="Bed'hom B."/>
            <person name="Abzhanov A."/>
            <person name="Burgess S.C."/>
            <person name="Cooksey A.M."/>
            <person name="Castoe T.A."/>
            <person name="Crawford N.G."/>
            <person name="Densmore L.D."/>
            <person name="Drew J.C."/>
            <person name="Edwards S.V."/>
            <person name="Faircloth B.C."/>
            <person name="Fujita M.K."/>
            <person name="Greenwold M.J."/>
            <person name="Hoffmann F.G."/>
            <person name="Howard J.M."/>
            <person name="Iguchi T."/>
            <person name="Janes D.E."/>
            <person name="Khan S.Y."/>
            <person name="Kohno S."/>
            <person name="de Koning A.J."/>
            <person name="Lance S.L."/>
            <person name="McCarthy F.M."/>
            <person name="McCormack J.E."/>
            <person name="Merchant M.E."/>
            <person name="Peterson D.G."/>
            <person name="Pollock D.D."/>
            <person name="Pourmand N."/>
            <person name="Raney B.J."/>
            <person name="Roessler K.A."/>
            <person name="Sanford J.R."/>
            <person name="Sawyer R.H."/>
            <person name="Schmidt C.J."/>
            <person name="Triplett E.W."/>
            <person name="Tuberville T.D."/>
            <person name="Venegas-Anaya M."/>
            <person name="Howard J.T."/>
            <person name="Jarvis E.D."/>
            <person name="Guillette L.J.Jr."/>
            <person name="Glenn T.C."/>
            <person name="Green R.E."/>
            <person name="Ray D.A."/>
        </authorList>
    </citation>
    <scope>NUCLEOTIDE SEQUENCE [LARGE SCALE GENOMIC DNA]</scope>
    <source>
        <strain evidence="1">KSC_2009_1</strain>
    </source>
</reference>